<evidence type="ECO:0000256" key="1">
    <source>
        <dbReference type="SAM" id="MobiDB-lite"/>
    </source>
</evidence>
<name>A0A1V0RPQ9_9RHOB</name>
<feature type="compositionally biased region" description="Basic residues" evidence="1">
    <location>
        <begin position="11"/>
        <end position="20"/>
    </location>
</feature>
<protein>
    <submittedName>
        <fullName evidence="2">Cobalt chelatase</fullName>
    </submittedName>
</protein>
<proteinExistence type="predicted"/>
<organism evidence="2 3">
    <name type="scientific">Roseovarius mucosus</name>
    <dbReference type="NCBI Taxonomy" id="215743"/>
    <lineage>
        <taxon>Bacteria</taxon>
        <taxon>Pseudomonadati</taxon>
        <taxon>Pseudomonadota</taxon>
        <taxon>Alphaproteobacteria</taxon>
        <taxon>Rhodobacterales</taxon>
        <taxon>Roseobacteraceae</taxon>
        <taxon>Roseovarius</taxon>
    </lineage>
</organism>
<dbReference type="EMBL" id="CP020474">
    <property type="protein sequence ID" value="ARE83768.1"/>
    <property type="molecule type" value="Genomic_DNA"/>
</dbReference>
<sequence>MDYNALGASKKGGKIPRHKEHNAPGTDKNPFGKRPSKEELIARLKAKAEKSSK</sequence>
<accession>A0A1V0RPQ9</accession>
<evidence type="ECO:0000313" key="2">
    <source>
        <dbReference type="EMBL" id="ARE83768.1"/>
    </source>
</evidence>
<keyword evidence="3" id="KW-1185">Reference proteome</keyword>
<dbReference type="RefSeq" id="WP_008279707.1">
    <property type="nucleotide sequence ID" value="NZ_CP020474.1"/>
</dbReference>
<dbReference type="AlphaFoldDB" id="A0A1V0RPQ9"/>
<dbReference type="KEGG" id="rmm:ROSMUCSMR3_02297"/>
<evidence type="ECO:0000313" key="3">
    <source>
        <dbReference type="Proteomes" id="UP000192273"/>
    </source>
</evidence>
<feature type="region of interest" description="Disordered" evidence="1">
    <location>
        <begin position="1"/>
        <end position="37"/>
    </location>
</feature>
<dbReference type="Proteomes" id="UP000192273">
    <property type="component" value="Chromosome"/>
</dbReference>
<reference evidence="2 3" key="1">
    <citation type="submission" date="2017-03" db="EMBL/GenBank/DDBJ databases">
        <title>Genome Sequence of Roseovarius mucosus strain SMR3 Isolated from a culture of the Diatom Skeletonema marinoi.</title>
        <authorList>
            <person name="Topel M."/>
            <person name="Pinder M."/>
            <person name="Johansson O.N."/>
            <person name="Kourtchenko O."/>
            <person name="Godhe A."/>
            <person name="Clarke A.K."/>
        </authorList>
    </citation>
    <scope>NUCLEOTIDE SEQUENCE [LARGE SCALE GENOMIC DNA]</scope>
    <source>
        <strain evidence="2 3">SMR3</strain>
    </source>
</reference>
<gene>
    <name evidence="2" type="ORF">ROSMUCSMR3_02297</name>
</gene>